<keyword evidence="2" id="KW-0548">Nucleotidyltransferase</keyword>
<name>A0A8F5ML09_9VIRU</name>
<organism evidence="4">
    <name type="scientific">Grapevine-associated RNA virus 6</name>
    <dbReference type="NCBI Taxonomy" id="2814392"/>
    <lineage>
        <taxon>Viruses</taxon>
        <taxon>Riboviria</taxon>
    </lineage>
</organism>
<dbReference type="SUPFAM" id="SSF56672">
    <property type="entry name" value="DNA/RNA polymerases"/>
    <property type="match status" value="1"/>
</dbReference>
<evidence type="ECO:0000313" key="4">
    <source>
        <dbReference type="EMBL" id="QXN75436.1"/>
    </source>
</evidence>
<dbReference type="InterPro" id="IPR001788">
    <property type="entry name" value="RNA-dep_RNA_pol_alsuvir"/>
</dbReference>
<accession>A0A8F5ML09</accession>
<keyword evidence="1" id="KW-0808">Transferase</keyword>
<feature type="domain" description="RNA-dependent RNA polymerase alsuviricetes" evidence="3">
    <location>
        <begin position="202"/>
        <end position="427"/>
    </location>
</feature>
<dbReference type="EMBL" id="MW648527">
    <property type="protein sequence ID" value="QXN75436.1"/>
    <property type="molecule type" value="Genomic_RNA"/>
</dbReference>
<evidence type="ECO:0000259" key="3">
    <source>
        <dbReference type="Pfam" id="PF00978"/>
    </source>
</evidence>
<dbReference type="GO" id="GO:0006351">
    <property type="term" value="P:DNA-templated transcription"/>
    <property type="evidence" value="ECO:0007669"/>
    <property type="project" value="InterPro"/>
</dbReference>
<dbReference type="InterPro" id="IPR043502">
    <property type="entry name" value="DNA/RNA_pol_sf"/>
</dbReference>
<dbReference type="GO" id="GO:0003968">
    <property type="term" value="F:RNA-directed RNA polymerase activity"/>
    <property type="evidence" value="ECO:0007669"/>
    <property type="project" value="UniProtKB-KW"/>
</dbReference>
<keyword evidence="4" id="KW-0696">RNA-directed RNA polymerase</keyword>
<protein>
    <submittedName>
        <fullName evidence="4">RNA-dependent RNA polymerase</fullName>
    </submittedName>
</protein>
<proteinExistence type="predicted"/>
<sequence>MPRTAHYMRPQRRMGQSAGVAAIPIQANTSREDGSLDYEVNDLAGALTVTTERTWHIEVPHQLDDDAERRFKLAPNPHNQCGPLLSAQVPVVTASDWGSLMAAFDKRCNTVHKDDVGDAEYETMCRLIDAIQFEEDPWHDNDVDRELWLAKFDVAKAGRMRKASLAFADAEAGTLGDKTLSVKLEALLKRCDPVFAARVIYSGSDAFNAVTGPAALEVMRRMELIFASQPLGPIHYRTAYKKNDVTMACHLADEIDDCPFVVEGDYSANDKHQRNRVHKLFNRFLKKIRMPDWLPWLLTKMNTFRVVNYKFGIKATLSDQLPTGTTFTTPRNTLWNALQFSVACLEQEVQLGYANVLGDDLLACLQQELDLPRWIACVDRCRMVLKAKAPALNGEATFLSKRLILNTPTPCMVPLLGKALARFNARAVYDGAKTHSQYMAGKALSYMYEFRHVPFLRDYFYTRFEREDKSRLSLEDLTWGAKTSGIDIENVLDFVKNEKVLVSDDNFLDWVMDVYDIGLVDVDELFSLIILDDKPIMVDHPAVDRIAIDW</sequence>
<dbReference type="Pfam" id="PF00978">
    <property type="entry name" value="RdRP_2"/>
    <property type="match status" value="1"/>
</dbReference>
<evidence type="ECO:0000256" key="2">
    <source>
        <dbReference type="ARBA" id="ARBA00022695"/>
    </source>
</evidence>
<reference evidence="4" key="1">
    <citation type="submission" date="2021-02" db="EMBL/GenBank/DDBJ databases">
        <title>The hidden world within plants: metatranscriptomics unveil the complexity of wood microbiomes in grapevine.</title>
        <authorList>
            <person name="Nerva L."/>
            <person name="Garcia J.F."/>
            <person name="Favaretto F."/>
            <person name="Giudice G."/>
            <person name="Moffa L."/>
            <person name="Dario C."/>
            <person name="Riccardo V."/>
            <person name="Gambino G."/>
            <person name="Chitarra W."/>
        </authorList>
    </citation>
    <scope>NUCLEOTIDE SEQUENCE</scope>
</reference>
<dbReference type="GO" id="GO:0003723">
    <property type="term" value="F:RNA binding"/>
    <property type="evidence" value="ECO:0007669"/>
    <property type="project" value="InterPro"/>
</dbReference>
<evidence type="ECO:0000256" key="1">
    <source>
        <dbReference type="ARBA" id="ARBA00022679"/>
    </source>
</evidence>